<dbReference type="SUPFAM" id="SSF56436">
    <property type="entry name" value="C-type lectin-like"/>
    <property type="match status" value="1"/>
</dbReference>
<dbReference type="InterPro" id="IPR000538">
    <property type="entry name" value="Link_dom"/>
</dbReference>
<accession>A0A6C0LFE9</accession>
<evidence type="ECO:0000313" key="4">
    <source>
        <dbReference type="EMBL" id="QHU28421.1"/>
    </source>
</evidence>
<keyword evidence="2" id="KW-1133">Transmembrane helix</keyword>
<dbReference type="GO" id="GO:0007155">
    <property type="term" value="P:cell adhesion"/>
    <property type="evidence" value="ECO:0007669"/>
    <property type="project" value="InterPro"/>
</dbReference>
<dbReference type="EMBL" id="MN740472">
    <property type="protein sequence ID" value="QHU28421.1"/>
    <property type="molecule type" value="Genomic_DNA"/>
</dbReference>
<feature type="domain" description="Link" evidence="3">
    <location>
        <begin position="129"/>
        <end position="228"/>
    </location>
</feature>
<feature type="transmembrane region" description="Helical" evidence="2">
    <location>
        <begin position="64"/>
        <end position="86"/>
    </location>
</feature>
<dbReference type="Gene3D" id="3.10.100.10">
    <property type="entry name" value="Mannose-Binding Protein A, subunit A"/>
    <property type="match status" value="1"/>
</dbReference>
<evidence type="ECO:0000256" key="2">
    <source>
        <dbReference type="SAM" id="Phobius"/>
    </source>
</evidence>
<protein>
    <recommendedName>
        <fullName evidence="3">Link domain-containing protein</fullName>
    </recommendedName>
</protein>
<dbReference type="GO" id="GO:0005540">
    <property type="term" value="F:hyaluronic acid binding"/>
    <property type="evidence" value="ECO:0007669"/>
    <property type="project" value="InterPro"/>
</dbReference>
<dbReference type="Pfam" id="PF00193">
    <property type="entry name" value="Xlink"/>
    <property type="match status" value="1"/>
</dbReference>
<dbReference type="InterPro" id="IPR016186">
    <property type="entry name" value="C-type_lectin-like/link_sf"/>
</dbReference>
<name>A0A6C0LFE9_9ZZZZ</name>
<sequence length="283" mass="31666">MDVSTTTNQNIYNYMNTLSINPMVFVILLVVILLYVLLFSSLGKNSTIDYQQTSGTGSGTDIKTAGIIVIIIFCVLALINGVQYFFGINVVTSITNLFSNSPQINIGINETTSDSNDSNSNSNIPESLQQQVFNIPGNKYGYNDAKTLCAAYGARLATYDDVEKSYQRGGEWCNYGWSEGQMALFPTQKVTYQNLQTISGHENDCGRPGVNGGYMANPDIKFGVNCYGHKPLMTGEEEENMMTNSPYPKTEKDILMEQRVDYWKQHLDEILVSPFNYNKWNML</sequence>
<dbReference type="PROSITE" id="PS50963">
    <property type="entry name" value="LINK_2"/>
    <property type="match status" value="1"/>
</dbReference>
<dbReference type="AlphaFoldDB" id="A0A6C0LFE9"/>
<feature type="transmembrane region" description="Helical" evidence="2">
    <location>
        <begin position="20"/>
        <end position="43"/>
    </location>
</feature>
<dbReference type="SMART" id="SM00445">
    <property type="entry name" value="LINK"/>
    <property type="match status" value="1"/>
</dbReference>
<proteinExistence type="predicted"/>
<keyword evidence="1" id="KW-1015">Disulfide bond</keyword>
<dbReference type="InterPro" id="IPR016187">
    <property type="entry name" value="CTDL_fold"/>
</dbReference>
<keyword evidence="2" id="KW-0472">Membrane</keyword>
<organism evidence="4">
    <name type="scientific">viral metagenome</name>
    <dbReference type="NCBI Taxonomy" id="1070528"/>
    <lineage>
        <taxon>unclassified sequences</taxon>
        <taxon>metagenomes</taxon>
        <taxon>organismal metagenomes</taxon>
    </lineage>
</organism>
<evidence type="ECO:0000256" key="1">
    <source>
        <dbReference type="ARBA" id="ARBA00023157"/>
    </source>
</evidence>
<evidence type="ECO:0000259" key="3">
    <source>
        <dbReference type="PROSITE" id="PS50963"/>
    </source>
</evidence>
<reference evidence="4" key="1">
    <citation type="journal article" date="2020" name="Nature">
        <title>Giant virus diversity and host interactions through global metagenomics.</title>
        <authorList>
            <person name="Schulz F."/>
            <person name="Roux S."/>
            <person name="Paez-Espino D."/>
            <person name="Jungbluth S."/>
            <person name="Walsh D.A."/>
            <person name="Denef V.J."/>
            <person name="McMahon K.D."/>
            <person name="Konstantinidis K.T."/>
            <person name="Eloe-Fadrosh E.A."/>
            <person name="Kyrpides N.C."/>
            <person name="Woyke T."/>
        </authorList>
    </citation>
    <scope>NUCLEOTIDE SEQUENCE</scope>
    <source>
        <strain evidence="4">GVMAG-M-3300027770-73</strain>
    </source>
</reference>
<keyword evidence="2" id="KW-0812">Transmembrane</keyword>